<keyword evidence="3" id="KW-0414">Isoprene biosynthesis</keyword>
<reference evidence="4 5" key="1">
    <citation type="submission" date="2016-11" db="EMBL/GenBank/DDBJ databases">
        <title>Description of two novel members of the family Erysipelotrichaceae: Ileibacterium lipovorans gen. nov., sp. nov. and Dubosiella newyorkensis, gen. nov., sp. nov.</title>
        <authorList>
            <person name="Cox L.M."/>
            <person name="Sohn J."/>
            <person name="Tyrrell K.L."/>
            <person name="Citron D.M."/>
            <person name="Lawson P.A."/>
            <person name="Patel N.B."/>
            <person name="Iizumi T."/>
            <person name="Perez-Perez G.I."/>
            <person name="Goldstein E.J."/>
            <person name="Blaser M.J."/>
        </authorList>
    </citation>
    <scope>NUCLEOTIDE SEQUENCE [LARGE SCALE GENOMIC DNA]</scope>
    <source>
        <strain evidence="4 5">NYU-BL-A4</strain>
    </source>
</reference>
<dbReference type="Pfam" id="PF01128">
    <property type="entry name" value="IspD"/>
    <property type="match status" value="1"/>
</dbReference>
<dbReference type="GO" id="GO:0008299">
    <property type="term" value="P:isoprenoid biosynthetic process"/>
    <property type="evidence" value="ECO:0007669"/>
    <property type="project" value="UniProtKB-KW"/>
</dbReference>
<gene>
    <name evidence="4" type="ORF">BO225_10095</name>
</gene>
<evidence type="ECO:0000256" key="1">
    <source>
        <dbReference type="ARBA" id="ARBA00022679"/>
    </source>
</evidence>
<dbReference type="EMBL" id="MPKA01000101">
    <property type="protein sequence ID" value="OLU44632.1"/>
    <property type="molecule type" value="Genomic_DNA"/>
</dbReference>
<comment type="caution">
    <text evidence="4">The sequence shown here is derived from an EMBL/GenBank/DDBJ whole genome shotgun (WGS) entry which is preliminary data.</text>
</comment>
<protein>
    <submittedName>
        <fullName evidence="4">2-C-methyl-D-erythritol 4-phosphate cytidylyltransferase</fullName>
    </submittedName>
</protein>
<dbReference type="OrthoDB" id="9806837at2"/>
<dbReference type="PANTHER" id="PTHR32125:SF4">
    <property type="entry name" value="2-C-METHYL-D-ERYTHRITOL 4-PHOSPHATE CYTIDYLYLTRANSFERASE, CHLOROPLASTIC"/>
    <property type="match status" value="1"/>
</dbReference>
<keyword evidence="1 4" id="KW-0808">Transferase</keyword>
<dbReference type="InterPro" id="IPR034683">
    <property type="entry name" value="IspD/TarI"/>
</dbReference>
<dbReference type="STRING" id="1862672.BO225_10095"/>
<dbReference type="GeneID" id="78276286"/>
<dbReference type="InterPro" id="IPR001228">
    <property type="entry name" value="IspD"/>
</dbReference>
<keyword evidence="5" id="KW-1185">Reference proteome</keyword>
<dbReference type="Proteomes" id="UP000186705">
    <property type="component" value="Unassembled WGS sequence"/>
</dbReference>
<dbReference type="CDD" id="cd02516">
    <property type="entry name" value="CDP-ME_synthetase"/>
    <property type="match status" value="1"/>
</dbReference>
<dbReference type="Gene3D" id="3.90.550.10">
    <property type="entry name" value="Spore Coat Polysaccharide Biosynthesis Protein SpsA, Chain A"/>
    <property type="match status" value="1"/>
</dbReference>
<name>A0A1U7NKI5_9FIRM</name>
<proteinExistence type="predicted"/>
<dbReference type="RefSeq" id="WP_076342119.1">
    <property type="nucleotide sequence ID" value="NZ_CAJTMI010000011.1"/>
</dbReference>
<evidence type="ECO:0000256" key="2">
    <source>
        <dbReference type="ARBA" id="ARBA00022695"/>
    </source>
</evidence>
<dbReference type="InterPro" id="IPR029044">
    <property type="entry name" value="Nucleotide-diphossugar_trans"/>
</dbReference>
<sequence>MEYSTILLAAGKGSRTHLDYNKIFYHLDSQKTVLDTSLDVFLNDPDCKQVVLVCAEHEIDYIKSLYADPRITFVIGGDTRQRSVYNGLGAVLCDYVFIHDAARPYLKEYSIEQLKSALKQEDACLLMVPCVDTIKMVEGDYVAQTPPRETMYRAQTPQCFKTSLILQCHKKAMADQRVGTDDAQLVEWYGKCPIRVLLGDEENIKITLPNDLLNE</sequence>
<evidence type="ECO:0000313" key="4">
    <source>
        <dbReference type="EMBL" id="OLU44632.1"/>
    </source>
</evidence>
<organism evidence="4 5">
    <name type="scientific">Dubosiella newyorkensis</name>
    <dbReference type="NCBI Taxonomy" id="1862672"/>
    <lineage>
        <taxon>Bacteria</taxon>
        <taxon>Bacillati</taxon>
        <taxon>Bacillota</taxon>
        <taxon>Erysipelotrichia</taxon>
        <taxon>Erysipelotrichales</taxon>
        <taxon>Erysipelotrichaceae</taxon>
        <taxon>Dubosiella</taxon>
    </lineage>
</organism>
<dbReference type="GO" id="GO:0050518">
    <property type="term" value="F:2-C-methyl-D-erythritol 4-phosphate cytidylyltransferase activity"/>
    <property type="evidence" value="ECO:0007669"/>
    <property type="project" value="InterPro"/>
</dbReference>
<dbReference type="AlphaFoldDB" id="A0A1U7NKI5"/>
<dbReference type="FunFam" id="3.90.550.10:FF:000003">
    <property type="entry name" value="2-C-methyl-D-erythritol 4-phosphate cytidylyltransferase"/>
    <property type="match status" value="1"/>
</dbReference>
<dbReference type="SUPFAM" id="SSF53448">
    <property type="entry name" value="Nucleotide-diphospho-sugar transferases"/>
    <property type="match status" value="1"/>
</dbReference>
<keyword evidence="2 4" id="KW-0548">Nucleotidyltransferase</keyword>
<dbReference type="InterPro" id="IPR050088">
    <property type="entry name" value="IspD/TarI_cytidylyltransf_bact"/>
</dbReference>
<evidence type="ECO:0000256" key="3">
    <source>
        <dbReference type="ARBA" id="ARBA00023229"/>
    </source>
</evidence>
<accession>A0A1U7NKI5</accession>
<dbReference type="PANTHER" id="PTHR32125">
    <property type="entry name" value="2-C-METHYL-D-ERYTHRITOL 4-PHOSPHATE CYTIDYLYLTRANSFERASE, CHLOROPLASTIC"/>
    <property type="match status" value="1"/>
</dbReference>
<dbReference type="NCBIfam" id="TIGR00453">
    <property type="entry name" value="ispD"/>
    <property type="match status" value="1"/>
</dbReference>
<evidence type="ECO:0000313" key="5">
    <source>
        <dbReference type="Proteomes" id="UP000186705"/>
    </source>
</evidence>